<dbReference type="InterPro" id="IPR023606">
    <property type="entry name" value="CoA-Trfase_III_dom_1_sf"/>
</dbReference>
<protein>
    <submittedName>
        <fullName evidence="2">CoA-transferase family III</fullName>
    </submittedName>
</protein>
<dbReference type="InterPro" id="IPR050483">
    <property type="entry name" value="CoA-transferase_III_domain"/>
</dbReference>
<dbReference type="Gene3D" id="3.30.1540.10">
    <property type="entry name" value="formyl-coa transferase, domain 3"/>
    <property type="match status" value="1"/>
</dbReference>
<dbReference type="GO" id="GO:0008410">
    <property type="term" value="F:CoA-transferase activity"/>
    <property type="evidence" value="ECO:0007669"/>
    <property type="project" value="TreeGrafter"/>
</dbReference>
<dbReference type="Pfam" id="PF02515">
    <property type="entry name" value="CoA_transf_3"/>
    <property type="match status" value="1"/>
</dbReference>
<organism evidence="2 3">
    <name type="scientific">Celeribacter neptunius</name>
    <dbReference type="NCBI Taxonomy" id="588602"/>
    <lineage>
        <taxon>Bacteria</taxon>
        <taxon>Pseudomonadati</taxon>
        <taxon>Pseudomonadota</taxon>
        <taxon>Alphaproteobacteria</taxon>
        <taxon>Rhodobacterales</taxon>
        <taxon>Roseobacteraceae</taxon>
        <taxon>Celeribacter</taxon>
    </lineage>
</organism>
<evidence type="ECO:0000313" key="2">
    <source>
        <dbReference type="EMBL" id="SFK23527.1"/>
    </source>
</evidence>
<name>A0A1I3XV30_9RHOB</name>
<evidence type="ECO:0000313" key="3">
    <source>
        <dbReference type="Proteomes" id="UP000199630"/>
    </source>
</evidence>
<dbReference type="STRING" id="588602.SAMN04487991_4171"/>
<accession>A0A1I3XV30</accession>
<dbReference type="RefSeq" id="WP_281245341.1">
    <property type="nucleotide sequence ID" value="NZ_FORH01000011.1"/>
</dbReference>
<keyword evidence="3" id="KW-1185">Reference proteome</keyword>
<dbReference type="AlphaFoldDB" id="A0A1I3XV30"/>
<dbReference type="SUPFAM" id="SSF89796">
    <property type="entry name" value="CoA-transferase family III (CaiB/BaiF)"/>
    <property type="match status" value="1"/>
</dbReference>
<dbReference type="EMBL" id="FORH01000011">
    <property type="protein sequence ID" value="SFK23527.1"/>
    <property type="molecule type" value="Genomic_DNA"/>
</dbReference>
<keyword evidence="1 2" id="KW-0808">Transferase</keyword>
<dbReference type="PANTHER" id="PTHR48207:SF3">
    <property type="entry name" value="SUCCINATE--HYDROXYMETHYLGLUTARATE COA-TRANSFERASE"/>
    <property type="match status" value="1"/>
</dbReference>
<sequence length="411" mass="44527">MNTDTVASSGALQGVRVLEISSLSGAVCGRVLADLGAEVIKIEPEGGEAARQDLPRVPTRAGEISASWLAYNFGKKSVTLDLGTPATDAQFADLAKSADIVICDFQRLSLSEMDRLAAVARAANPKLIWTEILPFGRGHAYEAMPATDTTLQALGGHLYQNGEADRPPVRIGLPVGLSQAGAEASNAALMAYYHALRTGEGQRVDVSVQEVVIWTLLNTTMAWQILGLNEMRGGAIRKERANRFFTRLVWPCKDGYVVFGPVGGGGGSARIKSYAALLKWMEEDGVTDDILTRHDWNGEGQFAIPQEDYDAVTAVIKAFIEPKTTDELISRAVRDRILMAPINSIKHIFENVQFRDRGLFKTLHDEALGVDVELPANWVRMSQTDVARMGPVPQPGADTEAVLARIKEATA</sequence>
<evidence type="ECO:0000256" key="1">
    <source>
        <dbReference type="ARBA" id="ARBA00022679"/>
    </source>
</evidence>
<dbReference type="InterPro" id="IPR003673">
    <property type="entry name" value="CoA-Trfase_fam_III"/>
</dbReference>
<dbReference type="Proteomes" id="UP000199630">
    <property type="component" value="Unassembled WGS sequence"/>
</dbReference>
<dbReference type="PANTHER" id="PTHR48207">
    <property type="entry name" value="SUCCINATE--HYDROXYMETHYLGLUTARATE COA-TRANSFERASE"/>
    <property type="match status" value="1"/>
</dbReference>
<gene>
    <name evidence="2" type="ORF">SAMN04487991_4171</name>
</gene>
<dbReference type="Gene3D" id="3.40.50.10540">
    <property type="entry name" value="Crotonobetainyl-coa:carnitine coa-transferase, domain 1"/>
    <property type="match status" value="1"/>
</dbReference>
<proteinExistence type="predicted"/>
<dbReference type="InterPro" id="IPR044855">
    <property type="entry name" value="CoA-Trfase_III_dom3_sf"/>
</dbReference>
<reference evidence="3" key="1">
    <citation type="submission" date="2016-10" db="EMBL/GenBank/DDBJ databases">
        <authorList>
            <person name="Varghese N."/>
            <person name="Submissions S."/>
        </authorList>
    </citation>
    <scope>NUCLEOTIDE SEQUENCE [LARGE SCALE GENOMIC DNA]</scope>
    <source>
        <strain evidence="3">DSM 26471</strain>
    </source>
</reference>